<name>A0A9X1NGY6_9ACTN</name>
<evidence type="ECO:0000313" key="4">
    <source>
        <dbReference type="EMBL" id="MCD5313309.1"/>
    </source>
</evidence>
<dbReference type="Gene3D" id="3.40.50.150">
    <property type="entry name" value="Vaccinia Virus protein VP39"/>
    <property type="match status" value="1"/>
</dbReference>
<keyword evidence="1 4" id="KW-0489">Methyltransferase</keyword>
<dbReference type="Proteomes" id="UP001138997">
    <property type="component" value="Unassembled WGS sequence"/>
</dbReference>
<protein>
    <submittedName>
        <fullName evidence="4">Class I SAM-dependent methyltransferase</fullName>
    </submittedName>
</protein>
<sequence>MTKPEEPDFLTATRRTYQKVAQAYTRASSEGLQVRPYDRAMLPLFAELVREAGGTRVADVGCGSGFVTQFLHELGLDVFGLDLSPAMLEQARRSYPHLEFREATILDLPVTDLSLHGITALFSFNTVPIEHLSQAFQGFHRALQPGGVVLLAFSVREEPLELRTWLDHDVTLPLQRLVPDEVSQALGEAGLPVQAQLLHQPRPPHETRPYVHLLAQKATSAGPSQSFTP</sequence>
<dbReference type="RefSeq" id="WP_231444383.1">
    <property type="nucleotide sequence ID" value="NZ_JAJOMB010000011.1"/>
</dbReference>
<gene>
    <name evidence="4" type="ORF">LR394_20585</name>
</gene>
<dbReference type="AlphaFoldDB" id="A0A9X1NGY6"/>
<keyword evidence="2" id="KW-0808">Transferase</keyword>
<evidence type="ECO:0000313" key="5">
    <source>
        <dbReference type="Proteomes" id="UP001138997"/>
    </source>
</evidence>
<dbReference type="GO" id="GO:0008168">
    <property type="term" value="F:methyltransferase activity"/>
    <property type="evidence" value="ECO:0007669"/>
    <property type="project" value="UniProtKB-KW"/>
</dbReference>
<evidence type="ECO:0000256" key="2">
    <source>
        <dbReference type="ARBA" id="ARBA00022679"/>
    </source>
</evidence>
<dbReference type="PANTHER" id="PTHR43861:SF1">
    <property type="entry name" value="TRANS-ACONITATE 2-METHYLTRANSFERASE"/>
    <property type="match status" value="1"/>
</dbReference>
<dbReference type="EMBL" id="JAJOMB010000011">
    <property type="protein sequence ID" value="MCD5313309.1"/>
    <property type="molecule type" value="Genomic_DNA"/>
</dbReference>
<dbReference type="InterPro" id="IPR029063">
    <property type="entry name" value="SAM-dependent_MTases_sf"/>
</dbReference>
<reference evidence="4" key="1">
    <citation type="submission" date="2021-11" db="EMBL/GenBank/DDBJ databases">
        <title>Streptomyces corallinus and Kineosporia corallina sp. nov., two new coral-derived marine actinobacteria.</title>
        <authorList>
            <person name="Buangrab K."/>
            <person name="Sutthacheep M."/>
            <person name="Yeemin T."/>
            <person name="Harunari E."/>
            <person name="Igarashi Y."/>
            <person name="Sripreechasak P."/>
            <person name="Kanchanasin P."/>
            <person name="Tanasupawat S."/>
            <person name="Phongsopitanun W."/>
        </authorList>
    </citation>
    <scope>NUCLEOTIDE SEQUENCE</scope>
    <source>
        <strain evidence="4">JCM 31032</strain>
    </source>
</reference>
<feature type="domain" description="Methyltransferase" evidence="3">
    <location>
        <begin position="57"/>
        <end position="147"/>
    </location>
</feature>
<dbReference type="CDD" id="cd02440">
    <property type="entry name" value="AdoMet_MTases"/>
    <property type="match status" value="1"/>
</dbReference>
<dbReference type="GO" id="GO:0032259">
    <property type="term" value="P:methylation"/>
    <property type="evidence" value="ECO:0007669"/>
    <property type="project" value="UniProtKB-KW"/>
</dbReference>
<proteinExistence type="predicted"/>
<dbReference type="Pfam" id="PF13649">
    <property type="entry name" value="Methyltransf_25"/>
    <property type="match status" value="1"/>
</dbReference>
<accession>A0A9X1NGY6</accession>
<evidence type="ECO:0000259" key="3">
    <source>
        <dbReference type="Pfam" id="PF13649"/>
    </source>
</evidence>
<dbReference type="PANTHER" id="PTHR43861">
    <property type="entry name" value="TRANS-ACONITATE 2-METHYLTRANSFERASE-RELATED"/>
    <property type="match status" value="1"/>
</dbReference>
<dbReference type="SUPFAM" id="SSF53335">
    <property type="entry name" value="S-adenosyl-L-methionine-dependent methyltransferases"/>
    <property type="match status" value="1"/>
</dbReference>
<comment type="caution">
    <text evidence="4">The sequence shown here is derived from an EMBL/GenBank/DDBJ whole genome shotgun (WGS) entry which is preliminary data.</text>
</comment>
<organism evidence="4 5">
    <name type="scientific">Kineosporia babensis</name>
    <dbReference type="NCBI Taxonomy" id="499548"/>
    <lineage>
        <taxon>Bacteria</taxon>
        <taxon>Bacillati</taxon>
        <taxon>Actinomycetota</taxon>
        <taxon>Actinomycetes</taxon>
        <taxon>Kineosporiales</taxon>
        <taxon>Kineosporiaceae</taxon>
        <taxon>Kineosporia</taxon>
    </lineage>
</organism>
<evidence type="ECO:0000256" key="1">
    <source>
        <dbReference type="ARBA" id="ARBA00022603"/>
    </source>
</evidence>
<keyword evidence="5" id="KW-1185">Reference proteome</keyword>
<dbReference type="InterPro" id="IPR041698">
    <property type="entry name" value="Methyltransf_25"/>
</dbReference>